<dbReference type="Pfam" id="PF03382">
    <property type="entry name" value="DUF285"/>
    <property type="match status" value="3"/>
</dbReference>
<dbReference type="Proteomes" id="UP001162640">
    <property type="component" value="Unassembled WGS sequence"/>
</dbReference>
<feature type="region of interest" description="Disordered" evidence="1">
    <location>
        <begin position="1"/>
        <end position="30"/>
    </location>
</feature>
<evidence type="ECO:0000256" key="1">
    <source>
        <dbReference type="SAM" id="MobiDB-lite"/>
    </source>
</evidence>
<name>A0A9W6ZQ71_9STRA</name>
<keyword evidence="2" id="KW-0812">Transmembrane</keyword>
<organism evidence="3 4">
    <name type="scientific">Triparma laevis f. inornata</name>
    <dbReference type="NCBI Taxonomy" id="1714386"/>
    <lineage>
        <taxon>Eukaryota</taxon>
        <taxon>Sar</taxon>
        <taxon>Stramenopiles</taxon>
        <taxon>Ochrophyta</taxon>
        <taxon>Bolidophyceae</taxon>
        <taxon>Parmales</taxon>
        <taxon>Triparmaceae</taxon>
        <taxon>Triparma</taxon>
    </lineage>
</organism>
<evidence type="ECO:0000256" key="2">
    <source>
        <dbReference type="SAM" id="Phobius"/>
    </source>
</evidence>
<feature type="compositionally biased region" description="Polar residues" evidence="1">
    <location>
        <begin position="1"/>
        <end position="15"/>
    </location>
</feature>
<dbReference type="AlphaFoldDB" id="A0A9W6ZQ71"/>
<gene>
    <name evidence="3" type="ORF">TL16_g01668</name>
</gene>
<reference evidence="4" key="1">
    <citation type="journal article" date="2023" name="Commun. Biol.">
        <title>Genome analysis of Parmales, the sister group of diatoms, reveals the evolutionary specialization of diatoms from phago-mixotrophs to photoautotrophs.</title>
        <authorList>
            <person name="Ban H."/>
            <person name="Sato S."/>
            <person name="Yoshikawa S."/>
            <person name="Yamada K."/>
            <person name="Nakamura Y."/>
            <person name="Ichinomiya M."/>
            <person name="Sato N."/>
            <person name="Blanc-Mathieu R."/>
            <person name="Endo H."/>
            <person name="Kuwata A."/>
            <person name="Ogata H."/>
        </authorList>
    </citation>
    <scope>NUCLEOTIDE SEQUENCE [LARGE SCALE GENOMIC DNA]</scope>
</reference>
<protein>
    <recommendedName>
        <fullName evidence="5">BspA family leucine-rich repeat surface protein</fullName>
    </recommendedName>
</protein>
<evidence type="ECO:0008006" key="5">
    <source>
        <dbReference type="Google" id="ProtNLM"/>
    </source>
</evidence>
<proteinExistence type="predicted"/>
<evidence type="ECO:0000313" key="3">
    <source>
        <dbReference type="EMBL" id="GMH54420.1"/>
    </source>
</evidence>
<keyword evidence="2" id="KW-1133">Transmembrane helix</keyword>
<comment type="caution">
    <text evidence="3">The sequence shown here is derived from an EMBL/GenBank/DDBJ whole genome shotgun (WGS) entry which is preliminary data.</text>
</comment>
<feature type="transmembrane region" description="Helical" evidence="2">
    <location>
        <begin position="38"/>
        <end position="58"/>
    </location>
</feature>
<sequence>MELQTISGPPSTDPESPTAPLGISKPPTPPQNSYKKHLPLLVFLVFGSTFIGGFLALVNSGDSWTEFTTVTEHYGVGDWSEVLKYRVDLWCEGGDIRTNLLNHAGPIETWNTSVVTSFKNLFRDCKCSISENNHPDTCDPDLRLWDTRNVEDMSHAFQNNEIFTGKGLDDWDVSGVKSMKHMFDHCSIFNSTSLSNWKTTSVTDITSIFSHAPIFNVDISTWDTSSLTKMSKAFYAAEDFNRDLSGWNTGNVEEMDFMFAFTKHEEASSMNRLTSRYGVGGWDVSSVKYFTGMFEFNDYFNEDLSGWNTKEAVSMADMFNSAGWADGRGINQDLSSWNVTKVEHFDNFLCLANTFSESNKEKLCDVNVAHKSWLSNFCDSGIGWSNFPADPCA</sequence>
<keyword evidence="2" id="KW-0472">Membrane</keyword>
<evidence type="ECO:0000313" key="4">
    <source>
        <dbReference type="Proteomes" id="UP001162640"/>
    </source>
</evidence>
<dbReference type="EMBL" id="BLQM01000038">
    <property type="protein sequence ID" value="GMH54420.1"/>
    <property type="molecule type" value="Genomic_DNA"/>
</dbReference>
<accession>A0A9W6ZQ71</accession>
<dbReference type="InterPro" id="IPR005046">
    <property type="entry name" value="DUF285"/>
</dbReference>